<keyword evidence="1" id="KW-0175">Coiled coil</keyword>
<dbReference type="Proteomes" id="UP001366166">
    <property type="component" value="Chromosome"/>
</dbReference>
<dbReference type="EMBL" id="AP028679">
    <property type="protein sequence ID" value="BEQ13311.1"/>
    <property type="molecule type" value="Genomic_DNA"/>
</dbReference>
<gene>
    <name evidence="2" type="ORF">FAK_03770</name>
</gene>
<reference evidence="3" key="1">
    <citation type="journal article" date="2023" name="Arch. Microbiol.">
        <title>Desulfoferula mesophilus gen. nov. sp. nov., a mesophilic sulfate-reducing bacterium isolated from a brackish lake sediment.</title>
        <authorList>
            <person name="Watanabe T."/>
            <person name="Yabe T."/>
            <person name="Tsuji J.M."/>
            <person name="Fukui M."/>
        </authorList>
    </citation>
    <scope>NUCLEOTIDE SEQUENCE [LARGE SCALE GENOMIC DNA]</scope>
    <source>
        <strain evidence="3">12FAK</strain>
    </source>
</reference>
<proteinExistence type="predicted"/>
<accession>A0AAU9ERS1</accession>
<evidence type="ECO:0008006" key="4">
    <source>
        <dbReference type="Google" id="ProtNLM"/>
    </source>
</evidence>
<evidence type="ECO:0000256" key="1">
    <source>
        <dbReference type="SAM" id="Coils"/>
    </source>
</evidence>
<dbReference type="RefSeq" id="WP_338604888.1">
    <property type="nucleotide sequence ID" value="NZ_AP028679.1"/>
</dbReference>
<dbReference type="AlphaFoldDB" id="A0AAU9ERS1"/>
<sequence>MSPNDPHREIAQLEKEIEDLRREQAECASRVQELLAAEAAGEGSRAAEIHQLKQRKMMLGTQMQHLRAKIGAMKLGII</sequence>
<name>A0AAU9ERS1_9BACT</name>
<protein>
    <recommendedName>
        <fullName evidence="4">DUF465 domain-containing protein</fullName>
    </recommendedName>
</protein>
<evidence type="ECO:0000313" key="3">
    <source>
        <dbReference type="Proteomes" id="UP001366166"/>
    </source>
</evidence>
<feature type="coiled-coil region" evidence="1">
    <location>
        <begin position="10"/>
        <end position="37"/>
    </location>
</feature>
<dbReference type="KEGG" id="dmp:FAK_03770"/>
<evidence type="ECO:0000313" key="2">
    <source>
        <dbReference type="EMBL" id="BEQ13311.1"/>
    </source>
</evidence>
<organism evidence="2 3">
    <name type="scientific">Desulfoferula mesophila</name>
    <dbReference type="NCBI Taxonomy" id="3058419"/>
    <lineage>
        <taxon>Bacteria</taxon>
        <taxon>Pseudomonadati</taxon>
        <taxon>Thermodesulfobacteriota</taxon>
        <taxon>Desulfarculia</taxon>
        <taxon>Desulfarculales</taxon>
        <taxon>Desulfarculaceae</taxon>
        <taxon>Desulfoferula</taxon>
    </lineage>
</organism>
<keyword evidence="3" id="KW-1185">Reference proteome</keyword>